<reference evidence="5" key="1">
    <citation type="journal article" date="2017" name="Genome Biol.">
        <title>Comparative genomics reveals high biological diversity and specific adaptations in the industrially and medically important fungal genus Aspergillus.</title>
        <authorList>
            <person name="de Vries R.P."/>
            <person name="Riley R."/>
            <person name="Wiebenga A."/>
            <person name="Aguilar-Osorio G."/>
            <person name="Amillis S."/>
            <person name="Uchima C.A."/>
            <person name="Anderluh G."/>
            <person name="Asadollahi M."/>
            <person name="Askin M."/>
            <person name="Barry K."/>
            <person name="Battaglia E."/>
            <person name="Bayram O."/>
            <person name="Benocci T."/>
            <person name="Braus-Stromeyer S.A."/>
            <person name="Caldana C."/>
            <person name="Canovas D."/>
            <person name="Cerqueira G.C."/>
            <person name="Chen F."/>
            <person name="Chen W."/>
            <person name="Choi C."/>
            <person name="Clum A."/>
            <person name="Dos Santos R.A."/>
            <person name="Damasio A.R."/>
            <person name="Diallinas G."/>
            <person name="Emri T."/>
            <person name="Fekete E."/>
            <person name="Flipphi M."/>
            <person name="Freyberg S."/>
            <person name="Gallo A."/>
            <person name="Gournas C."/>
            <person name="Habgood R."/>
            <person name="Hainaut M."/>
            <person name="Harispe M.L."/>
            <person name="Henrissat B."/>
            <person name="Hilden K.S."/>
            <person name="Hope R."/>
            <person name="Hossain A."/>
            <person name="Karabika E."/>
            <person name="Karaffa L."/>
            <person name="Karanyi Z."/>
            <person name="Krasevec N."/>
            <person name="Kuo A."/>
            <person name="Kusch H."/>
            <person name="LaButti K."/>
            <person name="Lagendijk E.L."/>
            <person name="Lapidus A."/>
            <person name="Levasseur A."/>
            <person name="Lindquist E."/>
            <person name="Lipzen A."/>
            <person name="Logrieco A.F."/>
            <person name="MacCabe A."/>
            <person name="Maekelae M.R."/>
            <person name="Malavazi I."/>
            <person name="Melin P."/>
            <person name="Meyer V."/>
            <person name="Mielnichuk N."/>
            <person name="Miskei M."/>
            <person name="Molnar A.P."/>
            <person name="Mule G."/>
            <person name="Ngan C.Y."/>
            <person name="Orejas M."/>
            <person name="Orosz E."/>
            <person name="Ouedraogo J.P."/>
            <person name="Overkamp K.M."/>
            <person name="Park H.-S."/>
            <person name="Perrone G."/>
            <person name="Piumi F."/>
            <person name="Punt P.J."/>
            <person name="Ram A.F."/>
            <person name="Ramon A."/>
            <person name="Rauscher S."/>
            <person name="Record E."/>
            <person name="Riano-Pachon D.M."/>
            <person name="Robert V."/>
            <person name="Roehrig J."/>
            <person name="Ruller R."/>
            <person name="Salamov A."/>
            <person name="Salih N.S."/>
            <person name="Samson R.A."/>
            <person name="Sandor E."/>
            <person name="Sanguinetti M."/>
            <person name="Schuetze T."/>
            <person name="Sepcic K."/>
            <person name="Shelest E."/>
            <person name="Sherlock G."/>
            <person name="Sophianopoulou V."/>
            <person name="Squina F.M."/>
            <person name="Sun H."/>
            <person name="Susca A."/>
            <person name="Todd R.B."/>
            <person name="Tsang A."/>
            <person name="Unkles S.E."/>
            <person name="van de Wiele N."/>
            <person name="van Rossen-Uffink D."/>
            <person name="Oliveira J.V."/>
            <person name="Vesth T.C."/>
            <person name="Visser J."/>
            <person name="Yu J.-H."/>
            <person name="Zhou M."/>
            <person name="Andersen M.R."/>
            <person name="Archer D.B."/>
            <person name="Baker S.E."/>
            <person name="Benoit I."/>
            <person name="Brakhage A.A."/>
            <person name="Braus G.H."/>
            <person name="Fischer R."/>
            <person name="Frisvad J.C."/>
            <person name="Goldman G.H."/>
            <person name="Houbraken J."/>
            <person name="Oakley B."/>
            <person name="Pocsi I."/>
            <person name="Scazzocchio C."/>
            <person name="Seiboth B."/>
            <person name="vanKuyk P.A."/>
            <person name="Wortman J."/>
            <person name="Dyer P.S."/>
            <person name="Grigoriev I.V."/>
        </authorList>
    </citation>
    <scope>NUCLEOTIDE SEQUENCE [LARGE SCALE GENOMIC DNA]</scope>
    <source>
        <strain evidence="5">CBS 101740 / IMI 381727 / IBT 21946</strain>
    </source>
</reference>
<dbReference type="InterPro" id="IPR013762">
    <property type="entry name" value="Integrase-like_cat_sf"/>
</dbReference>
<feature type="domain" description="C2H2-type" evidence="3">
    <location>
        <begin position="675"/>
        <end position="698"/>
    </location>
</feature>
<dbReference type="VEuPathDB" id="FungiDB:ASPBRDRAFT_662063"/>
<evidence type="ECO:0000256" key="1">
    <source>
        <dbReference type="ARBA" id="ARBA00023172"/>
    </source>
</evidence>
<dbReference type="SUPFAM" id="SSF56349">
    <property type="entry name" value="DNA breaking-rejoining enzymes"/>
    <property type="match status" value="1"/>
</dbReference>
<dbReference type="InterPro" id="IPR011010">
    <property type="entry name" value="DNA_brk_join_enz"/>
</dbReference>
<dbReference type="OrthoDB" id="3544487at2759"/>
<dbReference type="InterPro" id="IPR021842">
    <property type="entry name" value="DUF3435"/>
</dbReference>
<keyword evidence="1" id="KW-0233">DNA recombination</keyword>
<dbReference type="PROSITE" id="PS00028">
    <property type="entry name" value="ZINC_FINGER_C2H2_1"/>
    <property type="match status" value="1"/>
</dbReference>
<dbReference type="InterPro" id="IPR013087">
    <property type="entry name" value="Znf_C2H2_type"/>
</dbReference>
<dbReference type="OMA" id="TLQTYWN"/>
<evidence type="ECO:0000313" key="5">
    <source>
        <dbReference type="Proteomes" id="UP000184499"/>
    </source>
</evidence>
<keyword evidence="5" id="KW-1185">Reference proteome</keyword>
<proteinExistence type="predicted"/>
<dbReference type="AlphaFoldDB" id="A0A1L9U6H1"/>
<dbReference type="GO" id="GO:0015074">
    <property type="term" value="P:DNA integration"/>
    <property type="evidence" value="ECO:0007669"/>
    <property type="project" value="InterPro"/>
</dbReference>
<evidence type="ECO:0000313" key="4">
    <source>
        <dbReference type="EMBL" id="OJJ67274.1"/>
    </source>
</evidence>
<dbReference type="Gene3D" id="1.10.443.10">
    <property type="entry name" value="Intergrase catalytic core"/>
    <property type="match status" value="1"/>
</dbReference>
<protein>
    <recommendedName>
        <fullName evidence="3">C2H2-type domain-containing protein</fullName>
    </recommendedName>
</protein>
<dbReference type="STRING" id="767769.A0A1L9U6H1"/>
<sequence length="701" mass="81190">MTQFHEQLQRHQYSNGDNRRYDISEKHQEIGPDRPAYAGADDDDIRSDSPEHELCINLGQSTQRDWLQEERDLDDSIIQRRQYDDDTIRLQERVWELWCRFCAETKRDALELLKADPPSLKTLYTFFDYTVTTRRQYIKAASTLQTYWNIWTQLRREKTGLTIPSQVKNGMVGVRDQLTKKHKLRTESKEKPILRSEDVFELLKVLWTTGTEPWDPVQLALIILLAGITGQRPGALVSLKHADVAITLFPTGRERPHMVLEVKPRNTKGYRGKKKPVYVPNYRKKCPNVQINRYSLEIGIPEVPSEPCLLFCPKTLFLGLLIRKSAFRHLHISSARQLYGLQVSEYAGSLTLRPADPDAYLFDISARTLNAWLRRLGEITGFDLPITPYWLRRGAGEAANSSCEISEAQQNLLLQHASGSVYQKNYRPDYLPVDFNAAWRQLKPQVMIIRMASGQSRSIDRRRPIDLNRAEENEAKANPLVRRRLKRWLKYKQKIQRKHGTLASAAGTPLYAEAMKQRTRYYTALQASRREMKEKMRSRFNEEQPVQDVIRQVHGLPLETYNVCDDVALSQERRKAIVILFRFAPTSEQDETNCRIAAVDAVSQIGPSLTSRLRAIHSSEGLPGWTAAGLGNECVTIRPLECLLCSIYGARERPFKSDFSFKRHIRRVHHTCTRCPDPACHEPLKEWWEIANHMRFYHMSH</sequence>
<dbReference type="PANTHER" id="PTHR37535:SF2">
    <property type="entry name" value="FINGER DOMAIN PROTEIN, PUTATIVE (AFU_ORTHOLOGUE AFUA_6G09300)-RELATED"/>
    <property type="match status" value="1"/>
</dbReference>
<dbReference type="GO" id="GO:0003677">
    <property type="term" value="F:DNA binding"/>
    <property type="evidence" value="ECO:0007669"/>
    <property type="project" value="InterPro"/>
</dbReference>
<feature type="compositionally biased region" description="Polar residues" evidence="2">
    <location>
        <begin position="1"/>
        <end position="16"/>
    </location>
</feature>
<feature type="region of interest" description="Disordered" evidence="2">
    <location>
        <begin position="1"/>
        <end position="45"/>
    </location>
</feature>
<feature type="compositionally biased region" description="Basic and acidic residues" evidence="2">
    <location>
        <begin position="17"/>
        <end position="32"/>
    </location>
</feature>
<dbReference type="Pfam" id="PF11917">
    <property type="entry name" value="DUF3435"/>
    <property type="match status" value="1"/>
</dbReference>
<accession>A0A1L9U6H1</accession>
<dbReference type="RefSeq" id="XP_067474523.1">
    <property type="nucleotide sequence ID" value="XM_067628683.1"/>
</dbReference>
<dbReference type="Proteomes" id="UP000184499">
    <property type="component" value="Unassembled WGS sequence"/>
</dbReference>
<evidence type="ECO:0000259" key="3">
    <source>
        <dbReference type="PROSITE" id="PS00028"/>
    </source>
</evidence>
<dbReference type="EMBL" id="KV878695">
    <property type="protein sequence ID" value="OJJ67274.1"/>
    <property type="molecule type" value="Genomic_DNA"/>
</dbReference>
<name>A0A1L9U6H1_ASPBC</name>
<dbReference type="GO" id="GO:0006310">
    <property type="term" value="P:DNA recombination"/>
    <property type="evidence" value="ECO:0007669"/>
    <property type="project" value="UniProtKB-KW"/>
</dbReference>
<evidence type="ECO:0000256" key="2">
    <source>
        <dbReference type="SAM" id="MobiDB-lite"/>
    </source>
</evidence>
<gene>
    <name evidence="4" type="ORF">ASPBRDRAFT_662063</name>
</gene>
<dbReference type="PANTHER" id="PTHR37535">
    <property type="entry name" value="FLUG DOMAIN PROTEIN"/>
    <property type="match status" value="1"/>
</dbReference>
<dbReference type="GeneID" id="93581171"/>
<organism evidence="4 5">
    <name type="scientific">Aspergillus brasiliensis (strain CBS 101740 / IMI 381727 / IBT 21946)</name>
    <dbReference type="NCBI Taxonomy" id="767769"/>
    <lineage>
        <taxon>Eukaryota</taxon>
        <taxon>Fungi</taxon>
        <taxon>Dikarya</taxon>
        <taxon>Ascomycota</taxon>
        <taxon>Pezizomycotina</taxon>
        <taxon>Eurotiomycetes</taxon>
        <taxon>Eurotiomycetidae</taxon>
        <taxon>Eurotiales</taxon>
        <taxon>Aspergillaceae</taxon>
        <taxon>Aspergillus</taxon>
        <taxon>Aspergillus subgen. Circumdati</taxon>
    </lineage>
</organism>